<dbReference type="RefSeq" id="WP_153467927.1">
    <property type="nucleotide sequence ID" value="NZ_QYAZ01000001.1"/>
</dbReference>
<evidence type="ECO:0000256" key="1">
    <source>
        <dbReference type="SAM" id="Phobius"/>
    </source>
</evidence>
<feature type="transmembrane region" description="Helical" evidence="1">
    <location>
        <begin position="333"/>
        <end position="352"/>
    </location>
</feature>
<evidence type="ECO:0000313" key="2">
    <source>
        <dbReference type="EMBL" id="KAB8123185.1"/>
    </source>
</evidence>
<accession>A0ABQ6VSL3</accession>
<dbReference type="Proteomes" id="UP000427842">
    <property type="component" value="Unassembled WGS sequence"/>
</dbReference>
<keyword evidence="1" id="KW-1133">Transmembrane helix</keyword>
<keyword evidence="3" id="KW-1185">Reference proteome</keyword>
<gene>
    <name evidence="2" type="ORF">D3W54_01920</name>
</gene>
<keyword evidence="1" id="KW-0812">Transmembrane</keyword>
<reference evidence="2 3" key="1">
    <citation type="submission" date="2018-09" db="EMBL/GenBank/DDBJ databases">
        <title>Genome sequence and characterization of the bcs clusters for the production of nanocellulose from the low pH resistant strain Komagataeibacter medellinensis ID13488.</title>
        <authorList>
            <person name="Hernandez-Arriaga A.M."/>
            <person name="Del Cerro C."/>
            <person name="Urbina L."/>
            <person name="Eceiza A."/>
            <person name="Retegi A."/>
            <person name="Prieto M.A."/>
        </authorList>
    </citation>
    <scope>NUCLEOTIDE SEQUENCE [LARGE SCALE GENOMIC DNA]</scope>
    <source>
        <strain evidence="2 3">ID13488</strain>
    </source>
</reference>
<keyword evidence="1" id="KW-0472">Membrane</keyword>
<dbReference type="EMBL" id="QYAZ01000001">
    <property type="protein sequence ID" value="KAB8123185.1"/>
    <property type="molecule type" value="Genomic_DNA"/>
</dbReference>
<organism evidence="2 3">
    <name type="scientific">Komagataeibacter medellinensis</name>
    <dbReference type="NCBI Taxonomy" id="1177712"/>
    <lineage>
        <taxon>Bacteria</taxon>
        <taxon>Pseudomonadati</taxon>
        <taxon>Pseudomonadota</taxon>
        <taxon>Alphaproteobacteria</taxon>
        <taxon>Acetobacterales</taxon>
        <taxon>Acetobacteraceae</taxon>
        <taxon>Komagataeibacter</taxon>
    </lineage>
</organism>
<sequence length="360" mass="41730">MLQPKKFPSNNDIEKKEQEIEALLKKVLRSPIGEYKDEREKLERIFNKIQEISTVFGDRLSAVPDTVQSAVEKLRNYIEDSLEDSVEELEKKVDSLHDAKIVILEKYLNQFDEYVQKTPDQIKKITHELKEDVDTLVAEKTMLLSGQIDRLPHTHKAMEARIQVLFEALERDLHNLAEKRQQKHLEMLTSFDQCLQSNKDLSSKVTCEVEKIPEVVAQRFKEVVDECQSYLKNFINRHIDQVEENNRQTAEIQEKIKIDLQSNSKIIQEILDNQLNLLMSSSKKLQYYFDDIKNGEKLILSNLQISGRNAEKELSILKNELAGVHRNAQSHKMVLMVLLIITLFVACGNGVLEVVELLQH</sequence>
<protein>
    <submittedName>
        <fullName evidence="2">Uncharacterized protein</fullName>
    </submittedName>
</protein>
<name>A0ABQ6VSL3_9PROT</name>
<evidence type="ECO:0000313" key="3">
    <source>
        <dbReference type="Proteomes" id="UP000427842"/>
    </source>
</evidence>
<proteinExistence type="predicted"/>
<comment type="caution">
    <text evidence="2">The sequence shown here is derived from an EMBL/GenBank/DDBJ whole genome shotgun (WGS) entry which is preliminary data.</text>
</comment>